<evidence type="ECO:0000256" key="2">
    <source>
        <dbReference type="SAM" id="SignalP"/>
    </source>
</evidence>
<proteinExistence type="predicted"/>
<dbReference type="Proteomes" id="UP001521116">
    <property type="component" value="Unassembled WGS sequence"/>
</dbReference>
<evidence type="ECO:0000256" key="1">
    <source>
        <dbReference type="SAM" id="MobiDB-lite"/>
    </source>
</evidence>
<keyword evidence="2" id="KW-0732">Signal</keyword>
<reference evidence="3 4" key="1">
    <citation type="submission" date="2024-02" db="EMBL/GenBank/DDBJ databases">
        <title>De novo assembly and annotation of 12 fungi associated with fruit tree decline syndrome in Ontario, Canada.</title>
        <authorList>
            <person name="Sulman M."/>
            <person name="Ellouze W."/>
            <person name="Ilyukhin E."/>
        </authorList>
    </citation>
    <scope>NUCLEOTIDE SEQUENCE [LARGE SCALE GENOMIC DNA]</scope>
    <source>
        <strain evidence="3 4">M1-105</strain>
    </source>
</reference>
<feature type="signal peptide" evidence="2">
    <location>
        <begin position="1"/>
        <end position="27"/>
    </location>
</feature>
<evidence type="ECO:0000313" key="4">
    <source>
        <dbReference type="Proteomes" id="UP001521116"/>
    </source>
</evidence>
<name>A0ABR3T5Q1_9PEZI</name>
<dbReference type="PANTHER" id="PTHR36182:SF2">
    <property type="entry name" value="LYTIC POLYSACCHARIDE MONOOXYGENASE"/>
    <property type="match status" value="1"/>
</dbReference>
<gene>
    <name evidence="3" type="ORF">SLS56_001960</name>
</gene>
<feature type="compositionally biased region" description="Low complexity" evidence="1">
    <location>
        <begin position="237"/>
        <end position="250"/>
    </location>
</feature>
<evidence type="ECO:0000313" key="3">
    <source>
        <dbReference type="EMBL" id="KAL1634879.1"/>
    </source>
</evidence>
<dbReference type="PANTHER" id="PTHR36182">
    <property type="entry name" value="PROTEIN, PUTATIVE (AFU_ORTHOLOGUE AFUA_6G10930)-RELATED"/>
    <property type="match status" value="1"/>
</dbReference>
<dbReference type="Gene3D" id="2.70.50.70">
    <property type="match status" value="1"/>
</dbReference>
<organism evidence="3 4">
    <name type="scientific">Neofusicoccum ribis</name>
    <dbReference type="NCBI Taxonomy" id="45134"/>
    <lineage>
        <taxon>Eukaryota</taxon>
        <taxon>Fungi</taxon>
        <taxon>Dikarya</taxon>
        <taxon>Ascomycota</taxon>
        <taxon>Pezizomycotina</taxon>
        <taxon>Dothideomycetes</taxon>
        <taxon>Dothideomycetes incertae sedis</taxon>
        <taxon>Botryosphaeriales</taxon>
        <taxon>Botryosphaeriaceae</taxon>
        <taxon>Neofusicoccum</taxon>
    </lineage>
</organism>
<feature type="chain" id="PRO_5045831361" evidence="2">
    <location>
        <begin position="28"/>
        <end position="358"/>
    </location>
</feature>
<protein>
    <submittedName>
        <fullName evidence="3">Uncharacterized protein</fullName>
    </submittedName>
</protein>
<dbReference type="EMBL" id="JAJVDC020000013">
    <property type="protein sequence ID" value="KAL1634879.1"/>
    <property type="molecule type" value="Genomic_DNA"/>
</dbReference>
<comment type="caution">
    <text evidence="3">The sequence shown here is derived from an EMBL/GenBank/DDBJ whole genome shotgun (WGS) entry which is preliminary data.</text>
</comment>
<sequence length="358" mass="36506">MSAFTVSRVAIIGALLASAANAHMIMAQPVPFGVSTLNNSPLGVDYPCKQRSGVYDITTMNHMKVGAPQTLSFTGTAIHGGGSCQLSVSLDKNPTTKSVFKVIHTIEGNCPGANAPETFQFKIPDGFPNGEFALAWTWFNKASIGNREMYMNCAPITVTGGADNHDVYDKLPDMALANIPSTTCKTVDNSVPIILNPGDSVVHRGAGPFEKMLGDCGGTPTTGGPSMGGGSGGGGESSPSKPIPGSFPETDPSPSPAPSFTTSIASSAPAAAPTQPPVDTPAPDGNGTAVGGACGADSTLVCNGPAQFGICNFGKVVWQPVAAGTQCKDGKIAFAKRDGVVRGIAGRVNYVDWNATAT</sequence>
<feature type="compositionally biased region" description="Gly residues" evidence="1">
    <location>
        <begin position="215"/>
        <end position="236"/>
    </location>
</feature>
<keyword evidence="4" id="KW-1185">Reference proteome</keyword>
<feature type="compositionally biased region" description="Low complexity" evidence="1">
    <location>
        <begin position="258"/>
        <end position="273"/>
    </location>
</feature>
<accession>A0ABR3T5Q1</accession>
<feature type="region of interest" description="Disordered" evidence="1">
    <location>
        <begin position="212"/>
        <end position="285"/>
    </location>
</feature>